<sequence>MKTSLTAVLVAATLLACTSTTSAQAGPRPPPTTGQAVNIMYSNAGNDELGSDDAPFNSCFASENAFAPFAYLTFAPKNATINFYKDPNCQDFTFGLYGYYGGYPGQARSFRWVGWTEDTLGELVQKPIPGQGEAAIHPGGPAPVTPPPSPVPPTEGGGHPSNPPPTTAPDQQTGGGGNGTNYKTSPNFIGGVFGSLVVLSIGGLIFWKTTSKKKVDKGKGLLPYSRGATQEDDNDILLTTHNRSHHNNDETSFSIGDDDDEDSDDDEEDRRHVRRQSNHNDEDEEEEDMLEQKHARSGKHDHYRGDVDHA</sequence>
<dbReference type="Proteomes" id="UP001194580">
    <property type="component" value="Unassembled WGS sequence"/>
</dbReference>
<feature type="compositionally biased region" description="Basic and acidic residues" evidence="1">
    <location>
        <begin position="290"/>
        <end position="310"/>
    </location>
</feature>
<keyword evidence="3" id="KW-0732">Signal</keyword>
<feature type="transmembrane region" description="Helical" evidence="2">
    <location>
        <begin position="188"/>
        <end position="207"/>
    </location>
</feature>
<dbReference type="EMBL" id="JAAAIL010001285">
    <property type="protein sequence ID" value="KAG0270889.1"/>
    <property type="molecule type" value="Genomic_DNA"/>
</dbReference>
<evidence type="ECO:0000313" key="5">
    <source>
        <dbReference type="Proteomes" id="UP001194580"/>
    </source>
</evidence>
<feature type="chain" id="PRO_5042242768" evidence="3">
    <location>
        <begin position="24"/>
        <end position="310"/>
    </location>
</feature>
<protein>
    <submittedName>
        <fullName evidence="4">Uncharacterized protein</fullName>
    </submittedName>
</protein>
<organism evidence="4 5">
    <name type="scientific">Linnemannia exigua</name>
    <dbReference type="NCBI Taxonomy" id="604196"/>
    <lineage>
        <taxon>Eukaryota</taxon>
        <taxon>Fungi</taxon>
        <taxon>Fungi incertae sedis</taxon>
        <taxon>Mucoromycota</taxon>
        <taxon>Mortierellomycotina</taxon>
        <taxon>Mortierellomycetes</taxon>
        <taxon>Mortierellales</taxon>
        <taxon>Mortierellaceae</taxon>
        <taxon>Linnemannia</taxon>
    </lineage>
</organism>
<reference evidence="4" key="1">
    <citation type="journal article" date="2020" name="Fungal Divers.">
        <title>Resolving the Mortierellaceae phylogeny through synthesis of multi-gene phylogenetics and phylogenomics.</title>
        <authorList>
            <person name="Vandepol N."/>
            <person name="Liber J."/>
            <person name="Desiro A."/>
            <person name="Na H."/>
            <person name="Kennedy M."/>
            <person name="Barry K."/>
            <person name="Grigoriev I.V."/>
            <person name="Miller A.N."/>
            <person name="O'Donnell K."/>
            <person name="Stajich J.E."/>
            <person name="Bonito G."/>
        </authorList>
    </citation>
    <scope>NUCLEOTIDE SEQUENCE</scope>
    <source>
        <strain evidence="4">NRRL 28262</strain>
    </source>
</reference>
<accession>A0AAD4D6Y6</accession>
<evidence type="ECO:0000313" key="4">
    <source>
        <dbReference type="EMBL" id="KAG0270889.1"/>
    </source>
</evidence>
<dbReference type="PROSITE" id="PS51257">
    <property type="entry name" value="PROKAR_LIPOPROTEIN"/>
    <property type="match status" value="1"/>
</dbReference>
<feature type="region of interest" description="Disordered" evidence="1">
    <location>
        <begin position="130"/>
        <end position="182"/>
    </location>
</feature>
<feature type="signal peptide" evidence="3">
    <location>
        <begin position="1"/>
        <end position="23"/>
    </location>
</feature>
<dbReference type="AlphaFoldDB" id="A0AAD4D6Y6"/>
<keyword evidence="2" id="KW-1133">Transmembrane helix</keyword>
<gene>
    <name evidence="4" type="ORF">BGZ95_001388</name>
</gene>
<evidence type="ECO:0000256" key="2">
    <source>
        <dbReference type="SAM" id="Phobius"/>
    </source>
</evidence>
<keyword evidence="2" id="KW-0472">Membrane</keyword>
<comment type="caution">
    <text evidence="4">The sequence shown here is derived from an EMBL/GenBank/DDBJ whole genome shotgun (WGS) entry which is preliminary data.</text>
</comment>
<keyword evidence="5" id="KW-1185">Reference proteome</keyword>
<proteinExistence type="predicted"/>
<keyword evidence="2" id="KW-0812">Transmembrane</keyword>
<evidence type="ECO:0000256" key="3">
    <source>
        <dbReference type="SAM" id="SignalP"/>
    </source>
</evidence>
<feature type="region of interest" description="Disordered" evidence="1">
    <location>
        <begin position="240"/>
        <end position="310"/>
    </location>
</feature>
<feature type="compositionally biased region" description="Acidic residues" evidence="1">
    <location>
        <begin position="256"/>
        <end position="268"/>
    </location>
</feature>
<name>A0AAD4D6Y6_9FUNG</name>
<feature type="compositionally biased region" description="Pro residues" evidence="1">
    <location>
        <begin position="140"/>
        <end position="153"/>
    </location>
</feature>
<evidence type="ECO:0000256" key="1">
    <source>
        <dbReference type="SAM" id="MobiDB-lite"/>
    </source>
</evidence>